<comment type="caution">
    <text evidence="5">The sequence shown here is derived from an EMBL/GenBank/DDBJ whole genome shotgun (WGS) entry which is preliminary data.</text>
</comment>
<dbReference type="EMBL" id="SGXC01000001">
    <property type="protein sequence ID" value="RZS86475.1"/>
    <property type="molecule type" value="Genomic_DNA"/>
</dbReference>
<dbReference type="InterPro" id="IPR041474">
    <property type="entry name" value="NicS_C"/>
</dbReference>
<dbReference type="PANTHER" id="PTHR30055:SF223">
    <property type="entry name" value="HTH-TYPE TRANSCRIPTIONAL REGULATOR UIDR"/>
    <property type="match status" value="1"/>
</dbReference>
<dbReference type="Pfam" id="PF00440">
    <property type="entry name" value="TetR_N"/>
    <property type="match status" value="1"/>
</dbReference>
<dbReference type="SUPFAM" id="SSF46689">
    <property type="entry name" value="Homeodomain-like"/>
    <property type="match status" value="1"/>
</dbReference>
<evidence type="ECO:0000259" key="4">
    <source>
        <dbReference type="PROSITE" id="PS50977"/>
    </source>
</evidence>
<dbReference type="SUPFAM" id="SSF48498">
    <property type="entry name" value="Tetracyclin repressor-like, C-terminal domain"/>
    <property type="match status" value="1"/>
</dbReference>
<reference evidence="5 6" key="1">
    <citation type="submission" date="2019-02" db="EMBL/GenBank/DDBJ databases">
        <title>Genomic Encyclopedia of Type Strains, Phase IV (KMG-IV): sequencing the most valuable type-strain genomes for metagenomic binning, comparative biology and taxonomic classification.</title>
        <authorList>
            <person name="Goeker M."/>
        </authorList>
    </citation>
    <scope>NUCLEOTIDE SEQUENCE [LARGE SCALE GENOMIC DNA]</scope>
    <source>
        <strain evidence="5 6">K24</strain>
    </source>
</reference>
<organism evidence="5 6">
    <name type="scientific">Pigmentiphaga kullae</name>
    <dbReference type="NCBI Taxonomy" id="151784"/>
    <lineage>
        <taxon>Bacteria</taxon>
        <taxon>Pseudomonadati</taxon>
        <taxon>Pseudomonadota</taxon>
        <taxon>Betaproteobacteria</taxon>
        <taxon>Burkholderiales</taxon>
        <taxon>Alcaligenaceae</taxon>
        <taxon>Pigmentiphaga</taxon>
    </lineage>
</organism>
<dbReference type="InterPro" id="IPR009057">
    <property type="entry name" value="Homeodomain-like_sf"/>
</dbReference>
<dbReference type="InterPro" id="IPR036271">
    <property type="entry name" value="Tet_transcr_reg_TetR-rel_C_sf"/>
</dbReference>
<gene>
    <name evidence="5" type="ORF">EV675_2517</name>
</gene>
<keyword evidence="6" id="KW-1185">Reference proteome</keyword>
<dbReference type="PRINTS" id="PR00455">
    <property type="entry name" value="HTHTETR"/>
</dbReference>
<evidence type="ECO:0000256" key="3">
    <source>
        <dbReference type="SAM" id="MobiDB-lite"/>
    </source>
</evidence>
<proteinExistence type="predicted"/>
<name>A0A4Q7NMQ2_9BURK</name>
<keyword evidence="1 2" id="KW-0238">DNA-binding</keyword>
<dbReference type="PANTHER" id="PTHR30055">
    <property type="entry name" value="HTH-TYPE TRANSCRIPTIONAL REGULATOR RUTR"/>
    <property type="match status" value="1"/>
</dbReference>
<dbReference type="Pfam" id="PF17938">
    <property type="entry name" value="TetR_C_29"/>
    <property type="match status" value="1"/>
</dbReference>
<dbReference type="InterPro" id="IPR001647">
    <property type="entry name" value="HTH_TetR"/>
</dbReference>
<dbReference type="PROSITE" id="PS50977">
    <property type="entry name" value="HTH_TETR_2"/>
    <property type="match status" value="1"/>
</dbReference>
<evidence type="ECO:0000256" key="2">
    <source>
        <dbReference type="PROSITE-ProRule" id="PRU00335"/>
    </source>
</evidence>
<dbReference type="GO" id="GO:0000976">
    <property type="term" value="F:transcription cis-regulatory region binding"/>
    <property type="evidence" value="ECO:0007669"/>
    <property type="project" value="TreeGrafter"/>
</dbReference>
<feature type="domain" description="HTH tetR-type" evidence="4">
    <location>
        <begin position="37"/>
        <end position="97"/>
    </location>
</feature>
<sequence>MNAVGRPLRKESSMASRTPSPRQKAAPAPRKAVRDSVATRSAILDSAEKIFARDGLRSTRTEEIAAGSGVTKAMIHYYFDTKEALYQAVLDRVFQDREQGMDFNSLRRLPPVDALQAFVERLLQQMVAKPHLGPLFALENIQNDGAFYSRNGGKLYRTLADILERGVADGSFRQQDPGHAAVNIMGACVHFFNVSSNIRTLWPKDKADSTASMINHWRAVVEFVMCAVLAPPPGPRPRTPRQPRLAAL</sequence>
<feature type="DNA-binding region" description="H-T-H motif" evidence="2">
    <location>
        <begin position="60"/>
        <end position="79"/>
    </location>
</feature>
<dbReference type="Proteomes" id="UP000292445">
    <property type="component" value="Unassembled WGS sequence"/>
</dbReference>
<evidence type="ECO:0000256" key="1">
    <source>
        <dbReference type="ARBA" id="ARBA00023125"/>
    </source>
</evidence>
<evidence type="ECO:0000313" key="6">
    <source>
        <dbReference type="Proteomes" id="UP000292445"/>
    </source>
</evidence>
<protein>
    <submittedName>
        <fullName evidence="5">TetR family transcriptional regulator</fullName>
    </submittedName>
</protein>
<feature type="region of interest" description="Disordered" evidence="3">
    <location>
        <begin position="1"/>
        <end position="34"/>
    </location>
</feature>
<feature type="compositionally biased region" description="Low complexity" evidence="3">
    <location>
        <begin position="19"/>
        <end position="30"/>
    </location>
</feature>
<dbReference type="GO" id="GO:0003700">
    <property type="term" value="F:DNA-binding transcription factor activity"/>
    <property type="evidence" value="ECO:0007669"/>
    <property type="project" value="TreeGrafter"/>
</dbReference>
<accession>A0A4Q7NMQ2</accession>
<dbReference type="AlphaFoldDB" id="A0A4Q7NMQ2"/>
<evidence type="ECO:0000313" key="5">
    <source>
        <dbReference type="EMBL" id="RZS86475.1"/>
    </source>
</evidence>
<dbReference type="InterPro" id="IPR050109">
    <property type="entry name" value="HTH-type_TetR-like_transc_reg"/>
</dbReference>
<dbReference type="Gene3D" id="1.10.357.10">
    <property type="entry name" value="Tetracycline Repressor, domain 2"/>
    <property type="match status" value="1"/>
</dbReference>